<evidence type="ECO:0000256" key="1">
    <source>
        <dbReference type="ARBA" id="ARBA00022722"/>
    </source>
</evidence>
<evidence type="ECO:0000256" key="3">
    <source>
        <dbReference type="ARBA" id="ARBA00022801"/>
    </source>
</evidence>
<gene>
    <name evidence="5" type="ordered locus">CLD_A0131</name>
</gene>
<dbReference type="PROSITE" id="PS50830">
    <property type="entry name" value="TNASE_3"/>
    <property type="match status" value="1"/>
</dbReference>
<evidence type="ECO:0000313" key="6">
    <source>
        <dbReference type="Proteomes" id="UP000008541"/>
    </source>
</evidence>
<dbReference type="EC" id="3.1.31.1" evidence="5"/>
<proteinExistence type="predicted"/>
<keyword evidence="1" id="KW-0540">Nuclease</keyword>
<dbReference type="Gene3D" id="2.40.50.90">
    <property type="match status" value="1"/>
</dbReference>
<dbReference type="GO" id="GO:1990599">
    <property type="term" value="F:3' overhang single-stranded DNA endodeoxyribonuclease activity"/>
    <property type="evidence" value="ECO:0007669"/>
    <property type="project" value="UniProtKB-EC"/>
</dbReference>
<dbReference type="KEGG" id="cbb:CLD_A0131"/>
<dbReference type="InterPro" id="IPR035437">
    <property type="entry name" value="SNase_OB-fold_sf"/>
</dbReference>
<keyword evidence="2" id="KW-0255">Endonuclease</keyword>
<reference evidence="5 6" key="1">
    <citation type="journal article" date="2007" name="PLoS ONE">
        <title>Analysis of the neurotoxin complex genes in Clostridium botulinum A1-A4 and B1 strains: BoNT/A3, /Ba4 and /B1 clusters are located within plasmids.</title>
        <authorList>
            <person name="Smith T.J."/>
            <person name="Hill K.K."/>
            <person name="Foley B.T."/>
            <person name="Detter J.C."/>
            <person name="Munk A.C."/>
            <person name="Bruce D.C."/>
            <person name="Doggett N.A."/>
            <person name="Smith L.A."/>
            <person name="Marks J.D."/>
            <person name="Xie G."/>
            <person name="Brettin T.S."/>
        </authorList>
    </citation>
    <scope>NUCLEOTIDE SEQUENCE [LARGE SCALE GENOMIC DNA]</scope>
    <source>
        <strain evidence="6">Okra / Type B1</strain>
        <plasmid evidence="5 6">pCLD</plasmid>
    </source>
</reference>
<keyword evidence="3 5" id="KW-0378">Hydrolase</keyword>
<evidence type="ECO:0000256" key="2">
    <source>
        <dbReference type="ARBA" id="ARBA00022759"/>
    </source>
</evidence>
<organism evidence="5 6">
    <name type="scientific">Clostridium botulinum (strain Okra / Type B1)</name>
    <dbReference type="NCBI Taxonomy" id="498213"/>
    <lineage>
        <taxon>Bacteria</taxon>
        <taxon>Bacillati</taxon>
        <taxon>Bacillota</taxon>
        <taxon>Clostridia</taxon>
        <taxon>Eubacteriales</taxon>
        <taxon>Clostridiaceae</taxon>
        <taxon>Clostridium</taxon>
    </lineage>
</organism>
<dbReference type="Proteomes" id="UP000008541">
    <property type="component" value="Plasmid pCLD"/>
</dbReference>
<dbReference type="PANTHER" id="PTHR12302:SF3">
    <property type="entry name" value="SERINE_THREONINE-PROTEIN KINASE 31"/>
    <property type="match status" value="1"/>
</dbReference>
<name>B1INV8_CLOBK</name>
<evidence type="ECO:0000259" key="4">
    <source>
        <dbReference type="PROSITE" id="PS50830"/>
    </source>
</evidence>
<dbReference type="AlphaFoldDB" id="B1INV8"/>
<protein>
    <submittedName>
        <fullName evidence="5">Thermonuclease (TNase) (Micrococcal nuclease)(Staphylococcal nuclease)</fullName>
        <ecNumber evidence="5">3.1.31.1</ecNumber>
    </submittedName>
</protein>
<dbReference type="PANTHER" id="PTHR12302">
    <property type="entry name" value="EBNA2 BINDING PROTEIN P100"/>
    <property type="match status" value="1"/>
</dbReference>
<feature type="domain" description="TNase-like" evidence="4">
    <location>
        <begin position="72"/>
        <end position="208"/>
    </location>
</feature>
<geneLocation type="plasmid" evidence="5 6">
    <name>pCLD</name>
</geneLocation>
<accession>B1INV8</accession>
<sequence>MHWAILLKYSDKRGDNFMSIKKFIPIILITVLLTGCQNINEATKLSQDVVRDNVSIINNIKSNNYPGKNNLSLKKATVYRVIDGDTIVLNTGERVRFIGVNCPEDTTKHEDFGREATLYTRSMLEDKTVYLEKDISNTDKYGRLLRYVWLEIPESNSDQEINSKMFNAMLLSNGFGQQSTFPPNVKYVDTFTNCEREARSAKKGLWKINGNGTTNGDIRYKKY</sequence>
<dbReference type="SMART" id="SM00318">
    <property type="entry name" value="SNc"/>
    <property type="match status" value="1"/>
</dbReference>
<dbReference type="Pfam" id="PF00565">
    <property type="entry name" value="SNase"/>
    <property type="match status" value="1"/>
</dbReference>
<dbReference type="HOGENOM" id="CLU_046484_5_0_9"/>
<dbReference type="SUPFAM" id="SSF50199">
    <property type="entry name" value="Staphylococcal nuclease"/>
    <property type="match status" value="1"/>
</dbReference>
<evidence type="ECO:0000313" key="5">
    <source>
        <dbReference type="EMBL" id="ACA47048.1"/>
    </source>
</evidence>
<dbReference type="EMBL" id="CP000940">
    <property type="protein sequence ID" value="ACA47048.1"/>
    <property type="molecule type" value="Genomic_DNA"/>
</dbReference>
<dbReference type="InterPro" id="IPR016071">
    <property type="entry name" value="Staphylococal_nuclease_OB-fold"/>
</dbReference>
<keyword evidence="5" id="KW-0614">Plasmid</keyword>